<comment type="caution">
    <text evidence="2">The sequence shown here is derived from an EMBL/GenBank/DDBJ whole genome shotgun (WGS) entry which is preliminary data.</text>
</comment>
<organism evidence="2 3">
    <name type="scientific">Gemmobacter lanyuensis</name>
    <dbReference type="NCBI Taxonomy" id="1054497"/>
    <lineage>
        <taxon>Bacteria</taxon>
        <taxon>Pseudomonadati</taxon>
        <taxon>Pseudomonadota</taxon>
        <taxon>Alphaproteobacteria</taxon>
        <taxon>Rhodobacterales</taxon>
        <taxon>Paracoccaceae</taxon>
        <taxon>Gemmobacter</taxon>
    </lineage>
</organism>
<dbReference type="EMBL" id="BMYQ01000001">
    <property type="protein sequence ID" value="GGW23915.1"/>
    <property type="molecule type" value="Genomic_DNA"/>
</dbReference>
<evidence type="ECO:0000256" key="1">
    <source>
        <dbReference type="SAM" id="MobiDB-lite"/>
    </source>
</evidence>
<feature type="compositionally biased region" description="Low complexity" evidence="1">
    <location>
        <begin position="111"/>
        <end position="130"/>
    </location>
</feature>
<evidence type="ECO:0000313" key="2">
    <source>
        <dbReference type="EMBL" id="GGW23915.1"/>
    </source>
</evidence>
<gene>
    <name evidence="2" type="ORF">GCM10011452_09080</name>
</gene>
<evidence type="ECO:0000313" key="3">
    <source>
        <dbReference type="Proteomes" id="UP000628984"/>
    </source>
</evidence>
<name>A0A918IQC1_9RHOB</name>
<feature type="compositionally biased region" description="Basic and acidic residues" evidence="1">
    <location>
        <begin position="141"/>
        <end position="158"/>
    </location>
</feature>
<reference evidence="2" key="1">
    <citation type="journal article" date="2014" name="Int. J. Syst. Evol. Microbiol.">
        <title>Complete genome sequence of Corynebacterium casei LMG S-19264T (=DSM 44701T), isolated from a smear-ripened cheese.</title>
        <authorList>
            <consortium name="US DOE Joint Genome Institute (JGI-PGF)"/>
            <person name="Walter F."/>
            <person name="Albersmeier A."/>
            <person name="Kalinowski J."/>
            <person name="Ruckert C."/>
        </authorList>
    </citation>
    <scope>NUCLEOTIDE SEQUENCE</scope>
    <source>
        <strain evidence="2">KCTC 23714</strain>
    </source>
</reference>
<feature type="region of interest" description="Disordered" evidence="1">
    <location>
        <begin position="111"/>
        <end position="190"/>
    </location>
</feature>
<sequence>MAADYNPASLLFGPYAPPDVKSGWVEDAIDGLIEVGGWTDAPIPWPRRKKTGRHSPILCGDLIRAVQTESSAAVQHHWGVSMGTVWRWRQALGVGRITDGTRKLLANVTGPPAEAAARGREAASAPAARAKMASTKRGRAAHPETAKALREAAKRPKPEGWGARANAWMRDGRQGKRGGDRAPEQPTDCD</sequence>
<feature type="compositionally biased region" description="Basic and acidic residues" evidence="1">
    <location>
        <begin position="170"/>
        <end position="183"/>
    </location>
</feature>
<dbReference type="AlphaFoldDB" id="A0A918IQC1"/>
<accession>A0A918IQC1</accession>
<protein>
    <submittedName>
        <fullName evidence="2">Uncharacterized protein</fullName>
    </submittedName>
</protein>
<dbReference type="Proteomes" id="UP000628984">
    <property type="component" value="Unassembled WGS sequence"/>
</dbReference>
<reference evidence="2" key="2">
    <citation type="submission" date="2020-09" db="EMBL/GenBank/DDBJ databases">
        <authorList>
            <person name="Sun Q."/>
            <person name="Kim S."/>
        </authorList>
    </citation>
    <scope>NUCLEOTIDE SEQUENCE</scope>
    <source>
        <strain evidence="2">KCTC 23714</strain>
    </source>
</reference>
<keyword evidence="3" id="KW-1185">Reference proteome</keyword>
<proteinExistence type="predicted"/>